<reference evidence="3" key="1">
    <citation type="journal article" date="2008" name="J. Bacteriol.">
        <title>Genome sequence of Thermofilum pendens reveals an exceptional loss of biosynthetic pathways without genome reduction.</title>
        <authorList>
            <person name="Anderson I."/>
            <person name="Rodriguez J."/>
            <person name="Susanti D."/>
            <person name="Porat I."/>
            <person name="Reich C."/>
            <person name="Ulrich L.E."/>
            <person name="Elkins J.G."/>
            <person name="Mavromatis K."/>
            <person name="Lykidis A."/>
            <person name="Kim E."/>
            <person name="Thompson L.S."/>
            <person name="Nolan M."/>
            <person name="Land M."/>
            <person name="Copeland A."/>
            <person name="Lapidus A."/>
            <person name="Lucas S."/>
            <person name="Detter C."/>
            <person name="Zhulin I.B."/>
            <person name="Olsen G.J."/>
            <person name="Whitman W."/>
            <person name="Mukhopadhyay B."/>
            <person name="Bristow J."/>
            <person name="Kyrpides N."/>
        </authorList>
    </citation>
    <scope>NUCLEOTIDE SEQUENCE [LARGE SCALE GENOMIC DNA]</scope>
    <source>
        <strain evidence="3">DSM 2475 / Hrk 5</strain>
    </source>
</reference>
<evidence type="ECO:0000313" key="2">
    <source>
        <dbReference type="EMBL" id="ABL79117.1"/>
    </source>
</evidence>
<dbReference type="GeneID" id="4601747"/>
<dbReference type="RefSeq" id="WP_011753382.1">
    <property type="nucleotide sequence ID" value="NC_008698.1"/>
</dbReference>
<dbReference type="Gene3D" id="3.40.50.2000">
    <property type="entry name" value="Glycogen Phosphorylase B"/>
    <property type="match status" value="2"/>
</dbReference>
<dbReference type="InterPro" id="IPR001296">
    <property type="entry name" value="Glyco_trans_1"/>
</dbReference>
<accession>A1S0Y7</accession>
<dbReference type="CAZy" id="GT4">
    <property type="family name" value="Glycosyltransferase Family 4"/>
</dbReference>
<dbReference type="eggNOG" id="arCOG01408">
    <property type="taxonomic scope" value="Archaea"/>
</dbReference>
<dbReference type="Proteomes" id="UP000000641">
    <property type="component" value="Chromosome"/>
</dbReference>
<dbReference type="EnsemblBacteria" id="ABL79117">
    <property type="protein sequence ID" value="ABL79117"/>
    <property type="gene ID" value="Tpen_1722"/>
</dbReference>
<evidence type="ECO:0000259" key="1">
    <source>
        <dbReference type="Pfam" id="PF00534"/>
    </source>
</evidence>
<evidence type="ECO:0000313" key="3">
    <source>
        <dbReference type="Proteomes" id="UP000000641"/>
    </source>
</evidence>
<dbReference type="Pfam" id="PF00534">
    <property type="entry name" value="Glycos_transf_1"/>
    <property type="match status" value="1"/>
</dbReference>
<dbReference type="PANTHER" id="PTHR12526">
    <property type="entry name" value="GLYCOSYLTRANSFERASE"/>
    <property type="match status" value="1"/>
</dbReference>
<sequence>MKQVQEFSHKGKYCKKLRIAFVHNYYIHYRVPLFKALSRVFHVKFFFDDVYEYVKKPEKELDFVINKGPRIKGIRLPVTLLFHLLKQRPHLVIAGDSTYPSTLIAFLTSKMLRAKFILWEERWFWHSSLLSNLLWPFSRTVALKADALIVPGTLSKEFYKNIGVEKGRIFVAPNASYVDINEEIKNRARALRRKLGLDNKIVVLYIGRVIPLKGVHLILKALTKINEYNLHLLIPGTFVDPWYKRLLDDIVKASKLESKVTMLSLKFVRVEDRGIYYELADIVCYPSYYEAWGMVVNEAAYAGKPVISTRTCAAAYDILFGHPELVIPPGNVEELAKSLKLLAMDANKRKAIGMELKRLISEKYSYEEMLKGFLKAIKYTLVNQLTEQSQNKLD</sequence>
<dbReference type="HOGENOM" id="CLU_009583_5_2_2"/>
<dbReference type="OrthoDB" id="132546at2157"/>
<proteinExistence type="predicted"/>
<dbReference type="CDD" id="cd03801">
    <property type="entry name" value="GT4_PimA-like"/>
    <property type="match status" value="1"/>
</dbReference>
<dbReference type="SUPFAM" id="SSF53756">
    <property type="entry name" value="UDP-Glycosyltransferase/glycogen phosphorylase"/>
    <property type="match status" value="1"/>
</dbReference>
<keyword evidence="2" id="KW-0808">Transferase</keyword>
<name>A1S0Y7_THEPD</name>
<keyword evidence="3" id="KW-1185">Reference proteome</keyword>
<feature type="domain" description="Glycosyl transferase family 1" evidence="1">
    <location>
        <begin position="191"/>
        <end position="353"/>
    </location>
</feature>
<dbReference type="EMBL" id="CP000505">
    <property type="protein sequence ID" value="ABL79117.1"/>
    <property type="molecule type" value="Genomic_DNA"/>
</dbReference>
<dbReference type="PANTHER" id="PTHR12526:SF630">
    <property type="entry name" value="GLYCOSYLTRANSFERASE"/>
    <property type="match status" value="1"/>
</dbReference>
<dbReference type="AlphaFoldDB" id="A1S0Y7"/>
<dbReference type="STRING" id="368408.Tpen_1722"/>
<organism evidence="2 3">
    <name type="scientific">Thermofilum pendens (strain DSM 2475 / Hrk 5)</name>
    <dbReference type="NCBI Taxonomy" id="368408"/>
    <lineage>
        <taxon>Archaea</taxon>
        <taxon>Thermoproteota</taxon>
        <taxon>Thermoprotei</taxon>
        <taxon>Thermofilales</taxon>
        <taxon>Thermofilaceae</taxon>
        <taxon>Thermofilum</taxon>
    </lineage>
</organism>
<protein>
    <submittedName>
        <fullName evidence="2">Glycosyl transferase, group 1</fullName>
    </submittedName>
</protein>
<dbReference type="GO" id="GO:0016757">
    <property type="term" value="F:glycosyltransferase activity"/>
    <property type="evidence" value="ECO:0007669"/>
    <property type="project" value="InterPro"/>
</dbReference>
<gene>
    <name evidence="2" type="ordered locus">Tpen_1722</name>
</gene>
<dbReference type="KEGG" id="tpe:Tpen_1722"/>